<organism evidence="1 2">
    <name type="scientific">Kitasatospora arboriphila</name>
    <dbReference type="NCBI Taxonomy" id="258052"/>
    <lineage>
        <taxon>Bacteria</taxon>
        <taxon>Bacillati</taxon>
        <taxon>Actinomycetota</taxon>
        <taxon>Actinomycetes</taxon>
        <taxon>Kitasatosporales</taxon>
        <taxon>Streptomycetaceae</taxon>
        <taxon>Kitasatospora</taxon>
    </lineage>
</organism>
<proteinExistence type="predicted"/>
<evidence type="ECO:0000313" key="1">
    <source>
        <dbReference type="EMBL" id="GAA1133096.1"/>
    </source>
</evidence>
<dbReference type="Proteomes" id="UP001499987">
    <property type="component" value="Unassembled WGS sequence"/>
</dbReference>
<dbReference type="EMBL" id="BAAALD010000289">
    <property type="protein sequence ID" value="GAA1133096.1"/>
    <property type="molecule type" value="Genomic_DNA"/>
</dbReference>
<gene>
    <name evidence="1" type="ORF">GCM10009663_78500</name>
</gene>
<comment type="caution">
    <text evidence="1">The sequence shown here is derived from an EMBL/GenBank/DDBJ whole genome shotgun (WGS) entry which is preliminary data.</text>
</comment>
<sequence length="61" mass="6375">MMHQHTRTPGPICPACDGFARAAIATGTRRADGTRHTIPVACPACRGLGTLHRTPAAVVRA</sequence>
<accession>A0ABN1UAA3</accession>
<dbReference type="RefSeq" id="WP_425555365.1">
    <property type="nucleotide sequence ID" value="NZ_BAAALD010000289.1"/>
</dbReference>
<evidence type="ECO:0000313" key="2">
    <source>
        <dbReference type="Proteomes" id="UP001499987"/>
    </source>
</evidence>
<protein>
    <recommendedName>
        <fullName evidence="3">Molecular chaperone DnaJ</fullName>
    </recommendedName>
</protein>
<name>A0ABN1UAA3_9ACTN</name>
<keyword evidence="2" id="KW-1185">Reference proteome</keyword>
<reference evidence="1 2" key="1">
    <citation type="journal article" date="2019" name="Int. J. Syst. Evol. Microbiol.">
        <title>The Global Catalogue of Microorganisms (GCM) 10K type strain sequencing project: providing services to taxonomists for standard genome sequencing and annotation.</title>
        <authorList>
            <consortium name="The Broad Institute Genomics Platform"/>
            <consortium name="The Broad Institute Genome Sequencing Center for Infectious Disease"/>
            <person name="Wu L."/>
            <person name="Ma J."/>
        </authorList>
    </citation>
    <scope>NUCLEOTIDE SEQUENCE [LARGE SCALE GENOMIC DNA]</scope>
    <source>
        <strain evidence="1 2">JCM 13002</strain>
    </source>
</reference>
<evidence type="ECO:0008006" key="3">
    <source>
        <dbReference type="Google" id="ProtNLM"/>
    </source>
</evidence>